<evidence type="ECO:0000256" key="18">
    <source>
        <dbReference type="ARBA" id="ARBA00031239"/>
    </source>
</evidence>
<dbReference type="SUPFAM" id="SSF57850">
    <property type="entry name" value="RING/U-box"/>
    <property type="match status" value="1"/>
</dbReference>
<dbReference type="InterPro" id="IPR001841">
    <property type="entry name" value="Znf_RING"/>
</dbReference>
<feature type="non-terminal residue" evidence="22">
    <location>
        <position position="1"/>
    </location>
</feature>
<evidence type="ECO:0000256" key="14">
    <source>
        <dbReference type="ARBA" id="ARBA00022833"/>
    </source>
</evidence>
<evidence type="ECO:0000313" key="23">
    <source>
        <dbReference type="Proteomes" id="UP001166093"/>
    </source>
</evidence>
<dbReference type="InterPro" id="IPR017907">
    <property type="entry name" value="Znf_RING_CS"/>
</dbReference>
<dbReference type="PROSITE" id="PS50089">
    <property type="entry name" value="ZF_RING_2"/>
    <property type="match status" value="1"/>
</dbReference>
<comment type="pathway">
    <text evidence="4">Protein modification; protein ubiquitination.</text>
</comment>
<keyword evidence="15 20" id="KW-1133">Transmembrane helix</keyword>
<keyword evidence="14" id="KW-0862">Zinc</keyword>
<comment type="subunit">
    <text evidence="5">Interacts with ATP6V0C.</text>
</comment>
<reference evidence="22" key="1">
    <citation type="journal article" date="2021" name="Cell">
        <title>Tracing the genetic footprints of vertebrate landing in non-teleost ray-finned fishes.</title>
        <authorList>
            <person name="Bi X."/>
            <person name="Wang K."/>
            <person name="Yang L."/>
            <person name="Pan H."/>
            <person name="Jiang H."/>
            <person name="Wei Q."/>
            <person name="Fang M."/>
            <person name="Yu H."/>
            <person name="Zhu C."/>
            <person name="Cai Y."/>
            <person name="He Y."/>
            <person name="Gan X."/>
            <person name="Zeng H."/>
            <person name="Yu D."/>
            <person name="Zhu Y."/>
            <person name="Jiang H."/>
            <person name="Qiu Q."/>
            <person name="Yang H."/>
            <person name="Zhang Y.E."/>
            <person name="Wang W."/>
            <person name="Zhu M."/>
            <person name="He S."/>
            <person name="Zhang G."/>
        </authorList>
    </citation>
    <scope>NUCLEOTIDE SEQUENCE</scope>
    <source>
        <strain evidence="22">Pddl_001</strain>
    </source>
</reference>
<gene>
    <name evidence="22" type="primary">Rnf182_3</name>
    <name evidence="22" type="ORF">GTO93_0009209</name>
</gene>
<feature type="transmembrane region" description="Helical" evidence="20">
    <location>
        <begin position="169"/>
        <end position="192"/>
    </location>
</feature>
<evidence type="ECO:0000256" key="19">
    <source>
        <dbReference type="PROSITE-ProRule" id="PRU00175"/>
    </source>
</evidence>
<evidence type="ECO:0000256" key="9">
    <source>
        <dbReference type="ARBA" id="ARBA00022679"/>
    </source>
</evidence>
<evidence type="ECO:0000256" key="11">
    <source>
        <dbReference type="ARBA" id="ARBA00022723"/>
    </source>
</evidence>
<keyword evidence="12 19" id="KW-0863">Zinc-finger</keyword>
<dbReference type="Proteomes" id="UP001166093">
    <property type="component" value="Unassembled WGS sequence"/>
</dbReference>
<evidence type="ECO:0000256" key="1">
    <source>
        <dbReference type="ARBA" id="ARBA00000900"/>
    </source>
</evidence>
<organism evidence="22 23">
    <name type="scientific">Polyodon spathula</name>
    <name type="common">North American paddlefish</name>
    <name type="synonym">Squalus spathula</name>
    <dbReference type="NCBI Taxonomy" id="7913"/>
    <lineage>
        <taxon>Eukaryota</taxon>
        <taxon>Metazoa</taxon>
        <taxon>Chordata</taxon>
        <taxon>Craniata</taxon>
        <taxon>Vertebrata</taxon>
        <taxon>Euteleostomi</taxon>
        <taxon>Actinopterygii</taxon>
        <taxon>Chondrostei</taxon>
        <taxon>Acipenseriformes</taxon>
        <taxon>Polyodontidae</taxon>
        <taxon>Polyodon</taxon>
    </lineage>
</organism>
<evidence type="ECO:0000256" key="2">
    <source>
        <dbReference type="ARBA" id="ARBA00004141"/>
    </source>
</evidence>
<evidence type="ECO:0000256" key="12">
    <source>
        <dbReference type="ARBA" id="ARBA00022771"/>
    </source>
</evidence>
<evidence type="ECO:0000256" key="8">
    <source>
        <dbReference type="ARBA" id="ARBA00022490"/>
    </source>
</evidence>
<feature type="non-terminal residue" evidence="22">
    <location>
        <position position="233"/>
    </location>
</feature>
<evidence type="ECO:0000313" key="22">
    <source>
        <dbReference type="EMBL" id="MBN3282748.1"/>
    </source>
</evidence>
<protein>
    <recommendedName>
        <fullName evidence="7">E3 ubiquitin-protein ligase RNF182</fullName>
        <ecNumber evidence="6">2.3.2.27</ecNumber>
    </recommendedName>
    <alternativeName>
        <fullName evidence="18">RING finger protein 182</fullName>
    </alternativeName>
    <alternativeName>
        <fullName evidence="17">RING-type E3 ubiquitin transferase RNF182</fullName>
    </alternativeName>
</protein>
<keyword evidence="10 20" id="KW-0812">Transmembrane</keyword>
<accession>A0ABS2Y9Z9</accession>
<comment type="subcellular location">
    <subcellularLocation>
        <location evidence="3">Cytoplasm</location>
    </subcellularLocation>
    <subcellularLocation>
        <location evidence="2">Membrane</location>
        <topology evidence="2">Multi-pass membrane protein</topology>
    </subcellularLocation>
</comment>
<dbReference type="InterPro" id="IPR042285">
    <property type="entry name" value="RNF182"/>
</dbReference>
<evidence type="ECO:0000256" key="5">
    <source>
        <dbReference type="ARBA" id="ARBA00011482"/>
    </source>
</evidence>
<dbReference type="PANTHER" id="PTHR46675">
    <property type="entry name" value="E3 UBIQUITIN-PROTEIN LIGASE RNF182"/>
    <property type="match status" value="1"/>
</dbReference>
<evidence type="ECO:0000256" key="13">
    <source>
        <dbReference type="ARBA" id="ARBA00022786"/>
    </source>
</evidence>
<evidence type="ECO:0000256" key="4">
    <source>
        <dbReference type="ARBA" id="ARBA00004906"/>
    </source>
</evidence>
<keyword evidence="8" id="KW-0963">Cytoplasm</keyword>
<dbReference type="GO" id="GO:0016874">
    <property type="term" value="F:ligase activity"/>
    <property type="evidence" value="ECO:0007669"/>
    <property type="project" value="UniProtKB-KW"/>
</dbReference>
<sequence>EEMVDTSITQEMECKICYNFYNLWDRRPKVLECCHRMCSKCLYKIIDLGESPQNDIICPFCRYETSLPDKAGNSLPDDHNIVAALSLGVRTKRYLQENSAELLLSPKRSTSFVNSSHSSSNCLVITIIEVQREATPAVGVYRPSSFNTNATASGWWTVWNCASVLCQTLAWILVWLLGLLYVSSLPLGIYLLMNQKITLGIIFVSVVPSSIVIVMVYRFCQWLCYEFLNCIST</sequence>
<feature type="domain" description="RING-type" evidence="21">
    <location>
        <begin position="14"/>
        <end position="62"/>
    </location>
</feature>
<keyword evidence="22" id="KW-0436">Ligase</keyword>
<feature type="transmembrane region" description="Helical" evidence="20">
    <location>
        <begin position="199"/>
        <end position="219"/>
    </location>
</feature>
<keyword evidence="16 20" id="KW-0472">Membrane</keyword>
<comment type="catalytic activity">
    <reaction evidence="1">
        <text>S-ubiquitinyl-[E2 ubiquitin-conjugating enzyme]-L-cysteine + [acceptor protein]-L-lysine = [E2 ubiquitin-conjugating enzyme]-L-cysteine + N(6)-ubiquitinyl-[acceptor protein]-L-lysine.</text>
        <dbReference type="EC" id="2.3.2.27"/>
    </reaction>
</comment>
<comment type="caution">
    <text evidence="22">The sequence shown here is derived from an EMBL/GenBank/DDBJ whole genome shotgun (WGS) entry which is preliminary data.</text>
</comment>
<evidence type="ECO:0000256" key="20">
    <source>
        <dbReference type="SAM" id="Phobius"/>
    </source>
</evidence>
<dbReference type="EMBL" id="JAAWVQ010120182">
    <property type="protein sequence ID" value="MBN3282748.1"/>
    <property type="molecule type" value="Genomic_DNA"/>
</dbReference>
<evidence type="ECO:0000256" key="16">
    <source>
        <dbReference type="ARBA" id="ARBA00023136"/>
    </source>
</evidence>
<evidence type="ECO:0000256" key="6">
    <source>
        <dbReference type="ARBA" id="ARBA00012483"/>
    </source>
</evidence>
<evidence type="ECO:0000256" key="17">
    <source>
        <dbReference type="ARBA" id="ARBA00030086"/>
    </source>
</evidence>
<dbReference type="InterPro" id="IPR047986">
    <property type="entry name" value="RNF182_RING-HC"/>
</dbReference>
<keyword evidence="23" id="KW-1185">Reference proteome</keyword>
<keyword evidence="11" id="KW-0479">Metal-binding</keyword>
<evidence type="ECO:0000256" key="7">
    <source>
        <dbReference type="ARBA" id="ARBA00014050"/>
    </source>
</evidence>
<dbReference type="SMART" id="SM00184">
    <property type="entry name" value="RING"/>
    <property type="match status" value="1"/>
</dbReference>
<evidence type="ECO:0000256" key="3">
    <source>
        <dbReference type="ARBA" id="ARBA00004496"/>
    </source>
</evidence>
<dbReference type="PANTHER" id="PTHR46675:SF2">
    <property type="entry name" value="E3 UBIQUITIN-PROTEIN LIGASE RNF182"/>
    <property type="match status" value="1"/>
</dbReference>
<dbReference type="PROSITE" id="PS00518">
    <property type="entry name" value="ZF_RING_1"/>
    <property type="match status" value="1"/>
</dbReference>
<dbReference type="CDD" id="cd16555">
    <property type="entry name" value="RING-HC_RNF182"/>
    <property type="match status" value="1"/>
</dbReference>
<dbReference type="EC" id="2.3.2.27" evidence="6"/>
<evidence type="ECO:0000259" key="21">
    <source>
        <dbReference type="PROSITE" id="PS50089"/>
    </source>
</evidence>
<keyword evidence="9" id="KW-0808">Transferase</keyword>
<dbReference type="Gene3D" id="3.30.40.10">
    <property type="entry name" value="Zinc/RING finger domain, C3HC4 (zinc finger)"/>
    <property type="match status" value="1"/>
</dbReference>
<evidence type="ECO:0000256" key="10">
    <source>
        <dbReference type="ARBA" id="ARBA00022692"/>
    </source>
</evidence>
<dbReference type="InterPro" id="IPR013083">
    <property type="entry name" value="Znf_RING/FYVE/PHD"/>
</dbReference>
<evidence type="ECO:0000256" key="15">
    <source>
        <dbReference type="ARBA" id="ARBA00022989"/>
    </source>
</evidence>
<proteinExistence type="predicted"/>
<name>A0ABS2Y9Z9_POLSP</name>
<keyword evidence="13" id="KW-0833">Ubl conjugation pathway</keyword>